<keyword evidence="6" id="KW-1185">Reference proteome</keyword>
<reference evidence="5 6" key="1">
    <citation type="submission" date="2018-12" db="EMBL/GenBank/DDBJ databases">
        <title>Bacillus ochoae sp. nov., Paenibacillus whitsoniae sp. nov., Paenibacillus spiritus sp. nov. Isolated from the Mars Exploration Rover during spacecraft assembly.</title>
        <authorList>
            <person name="Seuylemezian A."/>
            <person name="Vaishampayan P."/>
        </authorList>
    </citation>
    <scope>NUCLEOTIDE SEQUENCE [LARGE SCALE GENOMIC DNA]</scope>
    <source>
        <strain evidence="5 6">MER 54</strain>
    </source>
</reference>
<evidence type="ECO:0000313" key="5">
    <source>
        <dbReference type="EMBL" id="RTE08330.1"/>
    </source>
</evidence>
<dbReference type="PROSITE" id="PS51186">
    <property type="entry name" value="GNAT"/>
    <property type="match status" value="2"/>
</dbReference>
<dbReference type="PANTHER" id="PTHR43877:SF6">
    <property type="entry name" value="GCN5-RELATED N-ACETYLTRANSFERASE"/>
    <property type="match status" value="1"/>
</dbReference>
<sequence length="411" mass="47049">MRASSARQRQKKRRTRTPKSPSLPQRYFYTSRSRIPLIFTCSIMPDTAKVESFYTQTLPRSEAVHHAIMSIRTHFKYGGLKTVTNFVIRRMEPPYDFTEIAPLLNMIWSEPTTAEQLKTDEESIPPGKLHYNANGQLEGWDRPKWVAEDADGHVLAYAIAWRAPWTDPGALICSLIVDPKHRGKGVGNAIFAALLAWATEVKASRLISFMRETDETSLAFAARRGCMQERHTFESVLELDAFDGGQLLDTIAQVERNGIHFVTLADEPGEESERQLHELYRVTHQDIPGFSEGFPWFEEWKKWNIDRPGARPAWIHIAKDGDRYVGVVTLQQNEQTQAMYHDYTGVLPEYRGRRIALALKLLGIQTARRHGVPYLRTHNDSLNGPMLHINRQLLGFRAEPGQYKMVLELPK</sequence>
<name>A0A3S0BK32_9BACL</name>
<keyword evidence="1 5" id="KW-0808">Transferase</keyword>
<dbReference type="PANTHER" id="PTHR43877">
    <property type="entry name" value="AMINOALKYLPHOSPHONATE N-ACETYLTRANSFERASE-RELATED-RELATED"/>
    <property type="match status" value="1"/>
</dbReference>
<accession>A0A3S0BK32</accession>
<dbReference type="SUPFAM" id="SSF55729">
    <property type="entry name" value="Acyl-CoA N-acyltransferases (Nat)"/>
    <property type="match status" value="2"/>
</dbReference>
<proteinExistence type="predicted"/>
<dbReference type="InterPro" id="IPR000182">
    <property type="entry name" value="GNAT_dom"/>
</dbReference>
<feature type="compositionally biased region" description="Basic residues" evidence="3">
    <location>
        <begin position="8"/>
        <end position="17"/>
    </location>
</feature>
<evidence type="ECO:0000259" key="4">
    <source>
        <dbReference type="PROSITE" id="PS51186"/>
    </source>
</evidence>
<dbReference type="EMBL" id="RXHU01000054">
    <property type="protein sequence ID" value="RTE08330.1"/>
    <property type="molecule type" value="Genomic_DNA"/>
</dbReference>
<dbReference type="OrthoDB" id="4140682at2"/>
<dbReference type="InterPro" id="IPR016181">
    <property type="entry name" value="Acyl_CoA_acyltransferase"/>
</dbReference>
<dbReference type="CDD" id="cd04301">
    <property type="entry name" value="NAT_SF"/>
    <property type="match status" value="2"/>
</dbReference>
<dbReference type="Gene3D" id="3.40.630.30">
    <property type="match status" value="1"/>
</dbReference>
<dbReference type="InterPro" id="IPR050832">
    <property type="entry name" value="Bact_Acetyltransf"/>
</dbReference>
<dbReference type="Proteomes" id="UP000276128">
    <property type="component" value="Unassembled WGS sequence"/>
</dbReference>
<protein>
    <submittedName>
        <fullName evidence="5">GNAT family N-acetyltransferase</fullName>
    </submittedName>
</protein>
<comment type="caution">
    <text evidence="5">The sequence shown here is derived from an EMBL/GenBank/DDBJ whole genome shotgun (WGS) entry which is preliminary data.</text>
</comment>
<evidence type="ECO:0000256" key="2">
    <source>
        <dbReference type="ARBA" id="ARBA00023315"/>
    </source>
</evidence>
<gene>
    <name evidence="5" type="ORF">EJQ19_18065</name>
</gene>
<evidence type="ECO:0000256" key="3">
    <source>
        <dbReference type="SAM" id="MobiDB-lite"/>
    </source>
</evidence>
<evidence type="ECO:0000313" key="6">
    <source>
        <dbReference type="Proteomes" id="UP000276128"/>
    </source>
</evidence>
<dbReference type="Pfam" id="PF00583">
    <property type="entry name" value="Acetyltransf_1"/>
    <property type="match status" value="2"/>
</dbReference>
<keyword evidence="2" id="KW-0012">Acyltransferase</keyword>
<feature type="region of interest" description="Disordered" evidence="3">
    <location>
        <begin position="1"/>
        <end position="25"/>
    </location>
</feature>
<dbReference type="GO" id="GO:0016747">
    <property type="term" value="F:acyltransferase activity, transferring groups other than amino-acyl groups"/>
    <property type="evidence" value="ECO:0007669"/>
    <property type="project" value="InterPro"/>
</dbReference>
<feature type="domain" description="N-acetyltransferase" evidence="4">
    <location>
        <begin position="259"/>
        <end position="410"/>
    </location>
</feature>
<evidence type="ECO:0000256" key="1">
    <source>
        <dbReference type="ARBA" id="ARBA00022679"/>
    </source>
</evidence>
<organism evidence="5 6">
    <name type="scientific">Paenibacillus whitsoniae</name>
    <dbReference type="NCBI Taxonomy" id="2496558"/>
    <lineage>
        <taxon>Bacteria</taxon>
        <taxon>Bacillati</taxon>
        <taxon>Bacillota</taxon>
        <taxon>Bacilli</taxon>
        <taxon>Bacillales</taxon>
        <taxon>Paenibacillaceae</taxon>
        <taxon>Paenibacillus</taxon>
    </lineage>
</organism>
<dbReference type="AlphaFoldDB" id="A0A3S0BK32"/>
<feature type="domain" description="N-acetyltransferase" evidence="4">
    <location>
        <begin position="86"/>
        <end position="249"/>
    </location>
</feature>